<keyword evidence="2" id="KW-1185">Reference proteome</keyword>
<reference evidence="1" key="1">
    <citation type="submission" date="2019-10" db="EMBL/GenBank/DDBJ databases">
        <authorList>
            <consortium name="DOE Joint Genome Institute"/>
            <person name="Kuo A."/>
            <person name="Miyauchi S."/>
            <person name="Kiss E."/>
            <person name="Drula E."/>
            <person name="Kohler A."/>
            <person name="Sanchez-Garcia M."/>
            <person name="Andreopoulos B."/>
            <person name="Barry K.W."/>
            <person name="Bonito G."/>
            <person name="Buee M."/>
            <person name="Carver A."/>
            <person name="Chen C."/>
            <person name="Cichocki N."/>
            <person name="Clum A."/>
            <person name="Culley D."/>
            <person name="Crous P.W."/>
            <person name="Fauchery L."/>
            <person name="Girlanda M."/>
            <person name="Hayes R."/>
            <person name="Keri Z."/>
            <person name="Labutti K."/>
            <person name="Lipzen A."/>
            <person name="Lombard V."/>
            <person name="Magnuson J."/>
            <person name="Maillard F."/>
            <person name="Morin E."/>
            <person name="Murat C."/>
            <person name="Nolan M."/>
            <person name="Ohm R."/>
            <person name="Pangilinan J."/>
            <person name="Pereira M."/>
            <person name="Perotto S."/>
            <person name="Peter M."/>
            <person name="Riley R."/>
            <person name="Sitrit Y."/>
            <person name="Stielow B."/>
            <person name="Szollosi G."/>
            <person name="Zifcakova L."/>
            <person name="Stursova M."/>
            <person name="Spatafora J.W."/>
            <person name="Tedersoo L."/>
            <person name="Vaario L.-M."/>
            <person name="Yamada A."/>
            <person name="Yan M."/>
            <person name="Wang P."/>
            <person name="Xu J."/>
            <person name="Bruns T."/>
            <person name="Baldrian P."/>
            <person name="Vilgalys R."/>
            <person name="Henrissat B."/>
            <person name="Grigoriev I.V."/>
            <person name="Hibbett D."/>
            <person name="Nagy L.G."/>
            <person name="Martin F.M."/>
        </authorList>
    </citation>
    <scope>NUCLEOTIDE SEQUENCE</scope>
    <source>
        <strain evidence="1">P2</strain>
    </source>
</reference>
<name>A0ACB6ZV33_THEGA</name>
<organism evidence="1 2">
    <name type="scientific">Thelephora ganbajun</name>
    <name type="common">Ganba fungus</name>
    <dbReference type="NCBI Taxonomy" id="370292"/>
    <lineage>
        <taxon>Eukaryota</taxon>
        <taxon>Fungi</taxon>
        <taxon>Dikarya</taxon>
        <taxon>Basidiomycota</taxon>
        <taxon>Agaricomycotina</taxon>
        <taxon>Agaricomycetes</taxon>
        <taxon>Thelephorales</taxon>
        <taxon>Thelephoraceae</taxon>
        <taxon>Thelephora</taxon>
    </lineage>
</organism>
<evidence type="ECO:0000313" key="1">
    <source>
        <dbReference type="EMBL" id="KAF9653304.1"/>
    </source>
</evidence>
<comment type="caution">
    <text evidence="1">The sequence shown here is derived from an EMBL/GenBank/DDBJ whole genome shotgun (WGS) entry which is preliminary data.</text>
</comment>
<gene>
    <name evidence="1" type="ORF">BDM02DRAFT_3107884</name>
</gene>
<reference evidence="1" key="2">
    <citation type="journal article" date="2020" name="Nat. Commun.">
        <title>Large-scale genome sequencing of mycorrhizal fungi provides insights into the early evolution of symbiotic traits.</title>
        <authorList>
            <person name="Miyauchi S."/>
            <person name="Kiss E."/>
            <person name="Kuo A."/>
            <person name="Drula E."/>
            <person name="Kohler A."/>
            <person name="Sanchez-Garcia M."/>
            <person name="Morin E."/>
            <person name="Andreopoulos B."/>
            <person name="Barry K.W."/>
            <person name="Bonito G."/>
            <person name="Buee M."/>
            <person name="Carver A."/>
            <person name="Chen C."/>
            <person name="Cichocki N."/>
            <person name="Clum A."/>
            <person name="Culley D."/>
            <person name="Crous P.W."/>
            <person name="Fauchery L."/>
            <person name="Girlanda M."/>
            <person name="Hayes R.D."/>
            <person name="Keri Z."/>
            <person name="LaButti K."/>
            <person name="Lipzen A."/>
            <person name="Lombard V."/>
            <person name="Magnuson J."/>
            <person name="Maillard F."/>
            <person name="Murat C."/>
            <person name="Nolan M."/>
            <person name="Ohm R.A."/>
            <person name="Pangilinan J."/>
            <person name="Pereira M.F."/>
            <person name="Perotto S."/>
            <person name="Peter M."/>
            <person name="Pfister S."/>
            <person name="Riley R."/>
            <person name="Sitrit Y."/>
            <person name="Stielow J.B."/>
            <person name="Szollosi G."/>
            <person name="Zifcakova L."/>
            <person name="Stursova M."/>
            <person name="Spatafora J.W."/>
            <person name="Tedersoo L."/>
            <person name="Vaario L.M."/>
            <person name="Yamada A."/>
            <person name="Yan M."/>
            <person name="Wang P."/>
            <person name="Xu J."/>
            <person name="Bruns T."/>
            <person name="Baldrian P."/>
            <person name="Vilgalys R."/>
            <person name="Dunand C."/>
            <person name="Henrissat B."/>
            <person name="Grigoriev I.V."/>
            <person name="Hibbett D."/>
            <person name="Nagy L.G."/>
            <person name="Martin F.M."/>
        </authorList>
    </citation>
    <scope>NUCLEOTIDE SEQUENCE</scope>
    <source>
        <strain evidence="1">P2</strain>
    </source>
</reference>
<sequence length="69" mass="7559">MATNAAIARTRTVGQIWRIAVGTVLTLVTVVTLSSVLDRCSGIRTGRNRERLVPTTSPSRPHQMVNTNR</sequence>
<accession>A0ACB6ZV33</accession>
<protein>
    <submittedName>
        <fullName evidence="1">Uncharacterized protein</fullName>
    </submittedName>
</protein>
<proteinExistence type="predicted"/>
<evidence type="ECO:0000313" key="2">
    <source>
        <dbReference type="Proteomes" id="UP000886501"/>
    </source>
</evidence>
<dbReference type="Proteomes" id="UP000886501">
    <property type="component" value="Unassembled WGS sequence"/>
</dbReference>
<dbReference type="EMBL" id="MU117964">
    <property type="protein sequence ID" value="KAF9653304.1"/>
    <property type="molecule type" value="Genomic_DNA"/>
</dbReference>